<sequence>MDDFKNMDYFQMLEHAKQDYLRRNAHLTEDQKQQQWQDLSADLLPGNGLNFSTPHVPRSMPPMPYGTPAAPATTSHFSRSVYSDPIDVCNPMDRTVSAPLPVSMGRSPSSHGNLDNVLRRTASAMSPNTRQSDQLMSDYTLTSNINAASNPFPLSKTTDCVEYSLDEYCSIRNPQQQQQLSPYPSPQSFSPFTDQSQLMTNMQWSPAMTDGSISPGPSSGMLTPATMSDSNMGGHDGTNPQYLDTFSMLRVRSDSSNILPILPEDGSQFPFFDSSSNYGACADNSPVFFPFTPSSESFPSAHYGSSVPALESIGEHSDLAEDMRRSVSARSDNNGSFASSSSTKSRYLQRDDEIKANASRKIAPRVIEQGKPASTPSKIQMGSVTTSSDRVSKNVAAITKQSSSYTRPKHPKMVCSSCPGQPEFRGTHELERHIARKHNKSRKAFICIDTSSDKKFLANCKQCRNGKVYGADYNAAAHLRRKHFYPRPRGLKGKPTEKRGGIGGGDDPPMDVLRKHWIREIEVEGRETATLAADSTPNNALQTSDYETADASYSSDSSMGTAINSGANASFSAMMHSTSFNDPSILTNDMFEFDAYERSTRG</sequence>
<dbReference type="OrthoDB" id="5377599at2759"/>
<dbReference type="RefSeq" id="XP_033381583.1">
    <property type="nucleotide sequence ID" value="XM_033528451.1"/>
</dbReference>
<feature type="domain" description="DUF7896" evidence="2">
    <location>
        <begin position="442"/>
        <end position="521"/>
    </location>
</feature>
<protein>
    <recommendedName>
        <fullName evidence="2">DUF7896 domain-containing protein</fullName>
    </recommendedName>
</protein>
<reference evidence="3" key="1">
    <citation type="journal article" date="2020" name="Stud. Mycol.">
        <title>101 Dothideomycetes genomes: a test case for predicting lifestyles and emergence of pathogens.</title>
        <authorList>
            <person name="Haridas S."/>
            <person name="Albert R."/>
            <person name="Binder M."/>
            <person name="Bloem J."/>
            <person name="Labutti K."/>
            <person name="Salamov A."/>
            <person name="Andreopoulos B."/>
            <person name="Baker S."/>
            <person name="Barry K."/>
            <person name="Bills G."/>
            <person name="Bluhm B."/>
            <person name="Cannon C."/>
            <person name="Castanera R."/>
            <person name="Culley D."/>
            <person name="Daum C."/>
            <person name="Ezra D."/>
            <person name="Gonzalez J."/>
            <person name="Henrissat B."/>
            <person name="Kuo A."/>
            <person name="Liang C."/>
            <person name="Lipzen A."/>
            <person name="Lutzoni F."/>
            <person name="Magnuson J."/>
            <person name="Mondo S."/>
            <person name="Nolan M."/>
            <person name="Ohm R."/>
            <person name="Pangilinan J."/>
            <person name="Park H.-J."/>
            <person name="Ramirez L."/>
            <person name="Alfaro M."/>
            <person name="Sun H."/>
            <person name="Tritt A."/>
            <person name="Yoshinaga Y."/>
            <person name="Zwiers L.-H."/>
            <person name="Turgeon B."/>
            <person name="Goodwin S."/>
            <person name="Spatafora J."/>
            <person name="Crous P."/>
            <person name="Grigoriev I."/>
        </authorList>
    </citation>
    <scope>NUCLEOTIDE SEQUENCE</scope>
    <source>
        <strain evidence="3">CBS 175.79</strain>
    </source>
</reference>
<accession>A0A6A5XLQ7</accession>
<dbReference type="Pfam" id="PF25438">
    <property type="entry name" value="DUF7896"/>
    <property type="match status" value="1"/>
</dbReference>
<feature type="region of interest" description="Disordered" evidence="1">
    <location>
        <begin position="486"/>
        <end position="511"/>
    </location>
</feature>
<dbReference type="GeneID" id="54285848"/>
<evidence type="ECO:0000313" key="3">
    <source>
        <dbReference type="EMBL" id="KAF2013244.1"/>
    </source>
</evidence>
<dbReference type="EMBL" id="ML978071">
    <property type="protein sequence ID" value="KAF2013244.1"/>
    <property type="molecule type" value="Genomic_DNA"/>
</dbReference>
<feature type="compositionally biased region" description="Polar residues" evidence="1">
    <location>
        <begin position="372"/>
        <end position="388"/>
    </location>
</feature>
<dbReference type="PANTHER" id="PTHR42031">
    <property type="entry name" value="KEY LIME PATHOGENICITY PROTEIN"/>
    <property type="match status" value="1"/>
</dbReference>
<feature type="compositionally biased region" description="Low complexity" evidence="1">
    <location>
        <begin position="331"/>
        <end position="345"/>
    </location>
</feature>
<evidence type="ECO:0000256" key="1">
    <source>
        <dbReference type="SAM" id="MobiDB-lite"/>
    </source>
</evidence>
<dbReference type="Proteomes" id="UP000799778">
    <property type="component" value="Unassembled WGS sequence"/>
</dbReference>
<organism evidence="3 4">
    <name type="scientific">Aaosphaeria arxii CBS 175.79</name>
    <dbReference type="NCBI Taxonomy" id="1450172"/>
    <lineage>
        <taxon>Eukaryota</taxon>
        <taxon>Fungi</taxon>
        <taxon>Dikarya</taxon>
        <taxon>Ascomycota</taxon>
        <taxon>Pezizomycotina</taxon>
        <taxon>Dothideomycetes</taxon>
        <taxon>Pleosporomycetidae</taxon>
        <taxon>Pleosporales</taxon>
        <taxon>Pleosporales incertae sedis</taxon>
        <taxon>Aaosphaeria</taxon>
    </lineage>
</organism>
<evidence type="ECO:0000259" key="2">
    <source>
        <dbReference type="Pfam" id="PF25438"/>
    </source>
</evidence>
<dbReference type="PANTHER" id="PTHR42031:SF1">
    <property type="entry name" value="KEY LIME PATHOGENICITY PROTEIN"/>
    <property type="match status" value="1"/>
</dbReference>
<proteinExistence type="predicted"/>
<name>A0A6A5XLQ7_9PLEO</name>
<dbReference type="AlphaFoldDB" id="A0A6A5XLQ7"/>
<dbReference type="InterPro" id="IPR057218">
    <property type="entry name" value="DUF7896"/>
</dbReference>
<feature type="region of interest" description="Disordered" evidence="1">
    <location>
        <begin position="321"/>
        <end position="388"/>
    </location>
</feature>
<evidence type="ECO:0000313" key="4">
    <source>
        <dbReference type="Proteomes" id="UP000799778"/>
    </source>
</evidence>
<gene>
    <name evidence="3" type="ORF">BU24DRAFT_424247</name>
</gene>
<keyword evidence="4" id="KW-1185">Reference proteome</keyword>